<gene>
    <name evidence="1" type="ORF">FOQG_10424</name>
</gene>
<accession>X0CT04</accession>
<reference evidence="1 2" key="1">
    <citation type="submission" date="2011-11" db="EMBL/GenBank/DDBJ databases">
        <title>The Genome Sequence of Fusarium oxysporum PHW815.</title>
        <authorList>
            <consortium name="The Broad Institute Genome Sequencing Platform"/>
            <person name="Ma L.-J."/>
            <person name="Gale L.R."/>
            <person name="Schwartz D.C."/>
            <person name="Zhou S."/>
            <person name="Corby-Kistler H."/>
            <person name="Young S.K."/>
            <person name="Zeng Q."/>
            <person name="Gargeya S."/>
            <person name="Fitzgerald M."/>
            <person name="Haas B."/>
            <person name="Abouelleil A."/>
            <person name="Alvarado L."/>
            <person name="Arachchi H.M."/>
            <person name="Berlin A."/>
            <person name="Brown A."/>
            <person name="Chapman S.B."/>
            <person name="Chen Z."/>
            <person name="Dunbar C."/>
            <person name="Freedman E."/>
            <person name="Gearin G."/>
            <person name="Goldberg J."/>
            <person name="Griggs A."/>
            <person name="Gujja S."/>
            <person name="Heiman D."/>
            <person name="Howarth C."/>
            <person name="Larson L."/>
            <person name="Lui A."/>
            <person name="MacDonald P.J.P."/>
            <person name="Montmayeur A."/>
            <person name="Murphy C."/>
            <person name="Neiman D."/>
            <person name="Pearson M."/>
            <person name="Priest M."/>
            <person name="Roberts A."/>
            <person name="Saif S."/>
            <person name="Shea T."/>
            <person name="Shenoy N."/>
            <person name="Sisk P."/>
            <person name="Stolte C."/>
            <person name="Sykes S."/>
            <person name="Wortman J."/>
            <person name="Nusbaum C."/>
            <person name="Birren B."/>
        </authorList>
    </citation>
    <scope>NUCLEOTIDE SEQUENCE [LARGE SCALE GENOMIC DNA]</scope>
    <source>
        <strain evidence="1 2">54005</strain>
    </source>
</reference>
<dbReference type="EMBL" id="JH658388">
    <property type="protein sequence ID" value="EXK85632.1"/>
    <property type="molecule type" value="Genomic_DNA"/>
</dbReference>
<proteinExistence type="predicted"/>
<dbReference type="Proteomes" id="UP000030663">
    <property type="component" value="Unassembled WGS sequence"/>
</dbReference>
<protein>
    <submittedName>
        <fullName evidence="1">Uncharacterized protein</fullName>
    </submittedName>
</protein>
<keyword evidence="2" id="KW-1185">Reference proteome</keyword>
<dbReference type="AlphaFoldDB" id="X0CT04"/>
<dbReference type="HOGENOM" id="CLU_2413334_0_0_1"/>
<evidence type="ECO:0000313" key="2">
    <source>
        <dbReference type="Proteomes" id="UP000030663"/>
    </source>
</evidence>
<name>X0CT04_FUSOX</name>
<sequence length="92" mass="10765">MFSSTTSAQHTRTNSPTQKLCRTQTLCAWRRRVFKMLSALRVIGRITYVMRRRRISLAWATSQELVFTRFKIVLTFRRKKLVASAMLTVLPS</sequence>
<organism evidence="1 2">
    <name type="scientific">Fusarium oxysporum f. sp. raphani 54005</name>
    <dbReference type="NCBI Taxonomy" id="1089458"/>
    <lineage>
        <taxon>Eukaryota</taxon>
        <taxon>Fungi</taxon>
        <taxon>Dikarya</taxon>
        <taxon>Ascomycota</taxon>
        <taxon>Pezizomycotina</taxon>
        <taxon>Sordariomycetes</taxon>
        <taxon>Hypocreomycetidae</taxon>
        <taxon>Hypocreales</taxon>
        <taxon>Nectriaceae</taxon>
        <taxon>Fusarium</taxon>
        <taxon>Fusarium oxysporum species complex</taxon>
    </lineage>
</organism>
<evidence type="ECO:0000313" key="1">
    <source>
        <dbReference type="EMBL" id="EXK85632.1"/>
    </source>
</evidence>